<dbReference type="OrthoDB" id="638181at2759"/>
<evidence type="ECO:0000313" key="3">
    <source>
        <dbReference type="Proteomes" id="UP000631114"/>
    </source>
</evidence>
<comment type="caution">
    <text evidence="2">The sequence shown here is derived from an EMBL/GenBank/DDBJ whole genome shotgun (WGS) entry which is preliminary data.</text>
</comment>
<protein>
    <recommendedName>
        <fullName evidence="4">Serine-rich protein-like protein</fullName>
    </recommendedName>
</protein>
<proteinExistence type="predicted"/>
<keyword evidence="3" id="KW-1185">Reference proteome</keyword>
<evidence type="ECO:0008006" key="4">
    <source>
        <dbReference type="Google" id="ProtNLM"/>
    </source>
</evidence>
<accession>A0A835H406</accession>
<feature type="compositionally biased region" description="Polar residues" evidence="1">
    <location>
        <begin position="1"/>
        <end position="22"/>
    </location>
</feature>
<dbReference type="PANTHER" id="PTHR33132:SF142">
    <property type="entry name" value="SERINE-RICH PROTEIN-LIKE PROTEIN"/>
    <property type="match status" value="1"/>
</dbReference>
<feature type="compositionally biased region" description="Polar residues" evidence="1">
    <location>
        <begin position="57"/>
        <end position="67"/>
    </location>
</feature>
<sequence>MATSGLFSLPSRSFQQRSSSTLPMRPPSGVSNHYRSSSPSPSTSPSINRSGVEVSPVQKSTCMCSPSTHAGAFRCRLHKKIQAEKKSQEEIGAAESSTNSSSGGTSTQILSAEKVLVNRTLKASRRNKTPRRRREAFQSRPSRFSIMSKADDL</sequence>
<organism evidence="2 3">
    <name type="scientific">Coptis chinensis</name>
    <dbReference type="NCBI Taxonomy" id="261450"/>
    <lineage>
        <taxon>Eukaryota</taxon>
        <taxon>Viridiplantae</taxon>
        <taxon>Streptophyta</taxon>
        <taxon>Embryophyta</taxon>
        <taxon>Tracheophyta</taxon>
        <taxon>Spermatophyta</taxon>
        <taxon>Magnoliopsida</taxon>
        <taxon>Ranunculales</taxon>
        <taxon>Ranunculaceae</taxon>
        <taxon>Coptidoideae</taxon>
        <taxon>Coptis</taxon>
    </lineage>
</organism>
<feature type="compositionally biased region" description="Basic residues" evidence="1">
    <location>
        <begin position="122"/>
        <end position="134"/>
    </location>
</feature>
<gene>
    <name evidence="2" type="ORF">IFM89_003955</name>
</gene>
<feature type="region of interest" description="Disordered" evidence="1">
    <location>
        <begin position="82"/>
        <end position="153"/>
    </location>
</feature>
<dbReference type="EMBL" id="JADFTS010000008">
    <property type="protein sequence ID" value="KAF9591332.1"/>
    <property type="molecule type" value="Genomic_DNA"/>
</dbReference>
<reference evidence="2 3" key="1">
    <citation type="submission" date="2020-10" db="EMBL/GenBank/DDBJ databases">
        <title>The Coptis chinensis genome and diversification of protoberbering-type alkaloids.</title>
        <authorList>
            <person name="Wang B."/>
            <person name="Shu S."/>
            <person name="Song C."/>
            <person name="Liu Y."/>
        </authorList>
    </citation>
    <scope>NUCLEOTIDE SEQUENCE [LARGE SCALE GENOMIC DNA]</scope>
    <source>
        <strain evidence="2">HL-2020</strain>
        <tissue evidence="2">Leaf</tissue>
    </source>
</reference>
<evidence type="ECO:0000256" key="1">
    <source>
        <dbReference type="SAM" id="MobiDB-lite"/>
    </source>
</evidence>
<dbReference type="Proteomes" id="UP000631114">
    <property type="component" value="Unassembled WGS sequence"/>
</dbReference>
<dbReference type="AlphaFoldDB" id="A0A835H406"/>
<feature type="compositionally biased region" description="Low complexity" evidence="1">
    <location>
        <begin position="96"/>
        <end position="107"/>
    </location>
</feature>
<name>A0A835H406_9MAGN</name>
<evidence type="ECO:0000313" key="2">
    <source>
        <dbReference type="EMBL" id="KAF9591332.1"/>
    </source>
</evidence>
<dbReference type="PANTHER" id="PTHR33132">
    <property type="entry name" value="OSJNBB0118P14.9 PROTEIN"/>
    <property type="match status" value="1"/>
</dbReference>
<feature type="compositionally biased region" description="Low complexity" evidence="1">
    <location>
        <begin position="36"/>
        <end position="46"/>
    </location>
</feature>
<feature type="region of interest" description="Disordered" evidence="1">
    <location>
        <begin position="1"/>
        <end position="67"/>
    </location>
</feature>